<keyword evidence="9 10" id="KW-0413">Isomerase</keyword>
<feature type="domain" description="Toprim" evidence="11">
    <location>
        <begin position="438"/>
        <end position="557"/>
    </location>
</feature>
<feature type="binding site" evidence="10">
    <location>
        <position position="524"/>
    </location>
    <ligand>
        <name>Mg(2+)</name>
        <dbReference type="ChEBI" id="CHEBI:18420"/>
        <label>2</label>
    </ligand>
</feature>
<evidence type="ECO:0000259" key="11">
    <source>
        <dbReference type="PROSITE" id="PS50880"/>
    </source>
</evidence>
<dbReference type="InterPro" id="IPR006171">
    <property type="entry name" value="TOPRIM_dom"/>
</dbReference>
<dbReference type="FunFam" id="3.30.230.10:FF:000005">
    <property type="entry name" value="DNA gyrase subunit B"/>
    <property type="match status" value="1"/>
</dbReference>
<evidence type="ECO:0000256" key="2">
    <source>
        <dbReference type="ARBA" id="ARBA00010708"/>
    </source>
</evidence>
<dbReference type="NCBIfam" id="NF004189">
    <property type="entry name" value="PRK05644.1"/>
    <property type="match status" value="1"/>
</dbReference>
<keyword evidence="13" id="KW-1185">Reference proteome</keyword>
<evidence type="ECO:0000313" key="13">
    <source>
        <dbReference type="Proteomes" id="UP000199537"/>
    </source>
</evidence>
<evidence type="ECO:0000256" key="1">
    <source>
        <dbReference type="ARBA" id="ARBA00000185"/>
    </source>
</evidence>
<comment type="cofactor">
    <cofactor evidence="10">
        <name>Mg(2+)</name>
        <dbReference type="ChEBI" id="CHEBI:18420"/>
    </cofactor>
    <cofactor evidence="10">
        <name>Mn(2+)</name>
        <dbReference type="ChEBI" id="CHEBI:29035"/>
    </cofactor>
    <cofactor evidence="10">
        <name>Ca(2+)</name>
        <dbReference type="ChEBI" id="CHEBI:29108"/>
    </cofactor>
    <text evidence="10">Binds two Mg(2+) per subunit. The magnesium ions form salt bridges with both the protein and the DNA. Can also accept other divalent metal cations, such as Mn(2+) or Ca(2+).</text>
</comment>
<dbReference type="CDD" id="cd00822">
    <property type="entry name" value="TopoII_Trans_DNA_gyrase"/>
    <property type="match status" value="1"/>
</dbReference>
<dbReference type="RefSeq" id="WP_092457920.1">
    <property type="nucleotide sequence ID" value="NZ_FPCJ01000001.1"/>
</dbReference>
<dbReference type="STRING" id="1393122.SAMN05660895_0756"/>
<dbReference type="GO" id="GO:0046872">
    <property type="term" value="F:metal ion binding"/>
    <property type="evidence" value="ECO:0007669"/>
    <property type="project" value="UniProtKB-KW"/>
</dbReference>
<comment type="subunit">
    <text evidence="10">Heterotetramer, composed of two GyrA and two GyrB chains. In the heterotetramer, GyrA contains the active site tyrosine that forms a transient covalent intermediate with DNA, while GyrB binds cofactors and catalyzes ATP hydrolysis.</text>
</comment>
<proteinExistence type="inferred from homology"/>
<dbReference type="SUPFAM" id="SSF56719">
    <property type="entry name" value="Type II DNA topoisomerase"/>
    <property type="match status" value="1"/>
</dbReference>
<dbReference type="GO" id="GO:0006265">
    <property type="term" value="P:DNA topological change"/>
    <property type="evidence" value="ECO:0007669"/>
    <property type="project" value="UniProtKB-UniRule"/>
</dbReference>
<dbReference type="GO" id="GO:0005737">
    <property type="term" value="C:cytoplasm"/>
    <property type="evidence" value="ECO:0007669"/>
    <property type="project" value="UniProtKB-SubCell"/>
</dbReference>
<dbReference type="Proteomes" id="UP000199537">
    <property type="component" value="Unassembled WGS sequence"/>
</dbReference>
<dbReference type="InterPro" id="IPR013760">
    <property type="entry name" value="Topo_IIA-like_dom_sf"/>
</dbReference>
<feature type="site" description="Interaction with DNA" evidence="10">
    <location>
        <position position="469"/>
    </location>
</feature>
<dbReference type="HAMAP" id="MF_01898">
    <property type="entry name" value="GyrB"/>
    <property type="match status" value="1"/>
</dbReference>
<dbReference type="OrthoDB" id="9802808at2"/>
<evidence type="ECO:0000256" key="4">
    <source>
        <dbReference type="ARBA" id="ARBA00022741"/>
    </source>
</evidence>
<dbReference type="PROSITE" id="PS50880">
    <property type="entry name" value="TOPRIM"/>
    <property type="match status" value="1"/>
</dbReference>
<keyword evidence="8" id="KW-0238">DNA-binding</keyword>
<evidence type="ECO:0000256" key="7">
    <source>
        <dbReference type="ARBA" id="ARBA00023029"/>
    </source>
</evidence>
<dbReference type="GO" id="GO:0006261">
    <property type="term" value="P:DNA-templated DNA replication"/>
    <property type="evidence" value="ECO:0007669"/>
    <property type="project" value="UniProtKB-UniRule"/>
</dbReference>
<keyword evidence="3 10" id="KW-0479">Metal-binding</keyword>
<evidence type="ECO:0000256" key="6">
    <source>
        <dbReference type="ARBA" id="ARBA00022842"/>
    </source>
</evidence>
<dbReference type="AlphaFoldDB" id="A0A1I7N6N0"/>
<dbReference type="InterPro" id="IPR034160">
    <property type="entry name" value="TOPRIM_GyrB"/>
</dbReference>
<dbReference type="Gene3D" id="3.40.50.670">
    <property type="match status" value="1"/>
</dbReference>
<dbReference type="EMBL" id="FPCJ01000001">
    <property type="protein sequence ID" value="SFV30309.1"/>
    <property type="molecule type" value="Genomic_DNA"/>
</dbReference>
<dbReference type="SUPFAM" id="SSF54211">
    <property type="entry name" value="Ribosomal protein S5 domain 2-like"/>
    <property type="match status" value="1"/>
</dbReference>
<organism evidence="12 13">
    <name type="scientific">Thermoflavifilum thermophilum</name>
    <dbReference type="NCBI Taxonomy" id="1393122"/>
    <lineage>
        <taxon>Bacteria</taxon>
        <taxon>Pseudomonadati</taxon>
        <taxon>Bacteroidota</taxon>
        <taxon>Chitinophagia</taxon>
        <taxon>Chitinophagales</taxon>
        <taxon>Chitinophagaceae</taxon>
        <taxon>Thermoflavifilum</taxon>
    </lineage>
</organism>
<dbReference type="SUPFAM" id="SSF55874">
    <property type="entry name" value="ATPase domain of HSP90 chaperone/DNA topoisomerase II/histidine kinase"/>
    <property type="match status" value="1"/>
</dbReference>
<feature type="binding site" evidence="10">
    <location>
        <position position="522"/>
    </location>
    <ligand>
        <name>Mg(2+)</name>
        <dbReference type="ChEBI" id="CHEBI:18420"/>
        <label>1</label>
        <note>catalytic</note>
    </ligand>
</feature>
<protein>
    <recommendedName>
        <fullName evidence="10">DNA gyrase subunit B</fullName>
        <ecNumber evidence="10">5.6.2.2</ecNumber>
    </recommendedName>
</protein>
<feature type="binding site" evidence="10">
    <location>
        <position position="444"/>
    </location>
    <ligand>
        <name>Mg(2+)</name>
        <dbReference type="ChEBI" id="CHEBI:18420"/>
        <label>1</label>
        <note>catalytic</note>
    </ligand>
</feature>
<comment type="catalytic activity">
    <reaction evidence="1 10">
        <text>ATP-dependent breakage, passage and rejoining of double-stranded DNA.</text>
        <dbReference type="EC" id="5.6.2.2"/>
    </reaction>
</comment>
<dbReference type="Pfam" id="PF02518">
    <property type="entry name" value="HATPase_c"/>
    <property type="match status" value="1"/>
</dbReference>
<gene>
    <name evidence="10" type="primary">gyrB</name>
    <name evidence="12" type="ORF">SAMN05660895_0756</name>
</gene>
<feature type="site" description="Interaction with DNA" evidence="10">
    <location>
        <position position="472"/>
    </location>
</feature>
<dbReference type="PANTHER" id="PTHR45866:SF1">
    <property type="entry name" value="DNA GYRASE SUBUNIT B, MITOCHONDRIAL"/>
    <property type="match status" value="1"/>
</dbReference>
<comment type="subcellular location">
    <subcellularLocation>
        <location evidence="10">Cytoplasm</location>
    </subcellularLocation>
</comment>
<dbReference type="GO" id="GO:0034335">
    <property type="term" value="F:DNA negative supercoiling activity"/>
    <property type="evidence" value="ECO:0007669"/>
    <property type="project" value="UniProtKB-ARBA"/>
</dbReference>
<dbReference type="InterPro" id="IPR013506">
    <property type="entry name" value="Topo_IIA_bsu_dom2"/>
</dbReference>
<keyword evidence="6 10" id="KW-0460">Magnesium</keyword>
<dbReference type="EC" id="5.6.2.2" evidence="10"/>
<dbReference type="InterPro" id="IPR003594">
    <property type="entry name" value="HATPase_dom"/>
</dbReference>
<dbReference type="Pfam" id="PF00204">
    <property type="entry name" value="DNA_gyraseB"/>
    <property type="match status" value="1"/>
</dbReference>
<dbReference type="PROSITE" id="PS00177">
    <property type="entry name" value="TOPOISOMERASE_II"/>
    <property type="match status" value="1"/>
</dbReference>
<dbReference type="Gene3D" id="3.30.230.10">
    <property type="match status" value="1"/>
</dbReference>
<dbReference type="InterPro" id="IPR036890">
    <property type="entry name" value="HATPase_C_sf"/>
</dbReference>
<dbReference type="PANTHER" id="PTHR45866">
    <property type="entry name" value="DNA GYRASE/TOPOISOMERASE SUBUNIT B"/>
    <property type="match status" value="1"/>
</dbReference>
<dbReference type="PRINTS" id="PR01159">
    <property type="entry name" value="DNAGYRASEB"/>
</dbReference>
<dbReference type="Pfam" id="PF00986">
    <property type="entry name" value="DNA_gyraseB_C"/>
    <property type="match status" value="1"/>
</dbReference>
<name>A0A1I7N6N0_9BACT</name>
<dbReference type="NCBIfam" id="NF011501">
    <property type="entry name" value="PRK14939.1"/>
    <property type="match status" value="1"/>
</dbReference>
<dbReference type="CDD" id="cd16928">
    <property type="entry name" value="HATPase_GyrB-like"/>
    <property type="match status" value="1"/>
</dbReference>
<dbReference type="NCBIfam" id="TIGR01059">
    <property type="entry name" value="gyrB"/>
    <property type="match status" value="1"/>
</dbReference>
<reference evidence="13" key="1">
    <citation type="submission" date="2016-10" db="EMBL/GenBank/DDBJ databases">
        <authorList>
            <person name="Varghese N."/>
            <person name="Submissions S."/>
        </authorList>
    </citation>
    <scope>NUCLEOTIDE SEQUENCE [LARGE SCALE GENOMIC DNA]</scope>
    <source>
        <strain evidence="13">DSM 14807</strain>
    </source>
</reference>
<dbReference type="InterPro" id="IPR020568">
    <property type="entry name" value="Ribosomal_Su5_D2-typ_SF"/>
</dbReference>
<dbReference type="InterPro" id="IPR014721">
    <property type="entry name" value="Ribsml_uS5_D2-typ_fold_subgr"/>
</dbReference>
<dbReference type="GO" id="GO:0005524">
    <property type="term" value="F:ATP binding"/>
    <property type="evidence" value="ECO:0007669"/>
    <property type="project" value="UniProtKB-UniRule"/>
</dbReference>
<keyword evidence="10" id="KW-0963">Cytoplasm</keyword>
<dbReference type="Gene3D" id="3.30.565.10">
    <property type="entry name" value="Histidine kinase-like ATPase, C-terminal domain"/>
    <property type="match status" value="1"/>
</dbReference>
<evidence type="ECO:0000256" key="3">
    <source>
        <dbReference type="ARBA" id="ARBA00022723"/>
    </source>
</evidence>
<accession>A0A1I7N6N0</accession>
<evidence type="ECO:0000313" key="12">
    <source>
        <dbReference type="EMBL" id="SFV30309.1"/>
    </source>
</evidence>
<dbReference type="InterPro" id="IPR011557">
    <property type="entry name" value="GyrB"/>
</dbReference>
<comment type="miscellaneous">
    <text evidence="10">Few gyrases are as efficient as E.coli at forming negative supercoils. Not all organisms have 2 type II topoisomerases; in organisms with a single type II topoisomerase this enzyme also has to decatenate newly replicated chromosomes.</text>
</comment>
<dbReference type="InterPro" id="IPR018522">
    <property type="entry name" value="TopoIIA_CS"/>
</dbReference>
<dbReference type="Pfam" id="PF01751">
    <property type="entry name" value="Toprim"/>
    <property type="match status" value="1"/>
</dbReference>
<dbReference type="InterPro" id="IPR013759">
    <property type="entry name" value="Topo_IIA_B_C"/>
</dbReference>
<dbReference type="CDD" id="cd03366">
    <property type="entry name" value="TOPRIM_TopoIIA_GyrB"/>
    <property type="match status" value="1"/>
</dbReference>
<dbReference type="SMART" id="SM00433">
    <property type="entry name" value="TOP2c"/>
    <property type="match status" value="1"/>
</dbReference>
<evidence type="ECO:0000256" key="5">
    <source>
        <dbReference type="ARBA" id="ARBA00022840"/>
    </source>
</evidence>
<dbReference type="FunFam" id="3.40.50.670:FF:000002">
    <property type="entry name" value="DNA gyrase subunit B"/>
    <property type="match status" value="1"/>
</dbReference>
<dbReference type="GO" id="GO:0003677">
    <property type="term" value="F:DNA binding"/>
    <property type="evidence" value="ECO:0007669"/>
    <property type="project" value="UniProtKB-KW"/>
</dbReference>
<comment type="function">
    <text evidence="10">A type II topoisomerase that negatively supercoils closed circular double-stranded (ds) DNA in an ATP-dependent manner to modulate DNA topology and maintain chromosomes in an underwound state. Negative supercoiling favors strand separation, and DNA replication, transcription, recombination and repair, all of which involve strand separation. Also able to catalyze the interconversion of other topological isomers of dsDNA rings, including catenanes and knotted rings. Type II topoisomerases break and join 2 DNA strands simultaneously in an ATP-dependent manner.</text>
</comment>
<keyword evidence="5 10" id="KW-0067">ATP-binding</keyword>
<evidence type="ECO:0000256" key="9">
    <source>
        <dbReference type="ARBA" id="ARBA00023235"/>
    </source>
</evidence>
<evidence type="ECO:0000256" key="8">
    <source>
        <dbReference type="ARBA" id="ARBA00023125"/>
    </source>
</evidence>
<feature type="binding site" evidence="10">
    <location>
        <position position="522"/>
    </location>
    <ligand>
        <name>Mg(2+)</name>
        <dbReference type="ChEBI" id="CHEBI:18420"/>
        <label>2</label>
    </ligand>
</feature>
<dbReference type="InterPro" id="IPR001241">
    <property type="entry name" value="Topo_IIA"/>
</dbReference>
<evidence type="ECO:0000256" key="10">
    <source>
        <dbReference type="HAMAP-Rule" id="MF_01898"/>
    </source>
</evidence>
<sequence>MITDNQPLVSSSAHAYTAESIQILEGLEAVRKRPAMYIGDISSKGLHHLVYEVVDNSIDEALAGFCKHIKVIIHADNSITVEDDGRGIPTDIHPKDGRSGLEIVMTVLHAGGKFDKNTYKVSGGLHGVGVSCVNALSEKLHVLVHRDGKIFEQEYSRGVPLYPVRVIGTTDHTGTIIHFKPDPTIFTTLTFNREILATRLEELAYLNKGVRIELVDEREEEGTGKGPYREEFYSEGGLQEFLLMHENIAGRNLLTPSPIYVNTFDENTYIAVEAAMVYNDSYGEHVFSYVNNINTIEGGTHVAGFRRAITRVIKAYGDKNKLFEKNKIEITGDDFRDGLSAVISVKVPEPQFEGQTKTKLGNSEVMGVVDSAVGAALEAYLEEHPREARRIIEKVITSATARIAARNAREKVQRKGVLTGSGLPGKLADCSDTDPARCELFLVEGDSAGGTAKQGRDRSFQAILPLRGKILNVEKAAEHKIYDNEEIKNIFTALGVTIGTENDDKALNLSKLRYHKLIIMTDADVDGSHIATLILTFIFRYMKELVEQGYVYIAQPPLYLIKKGNEHVYAWTEEERKKAVERLSGGKEGSVTVQRYKGLGEMNAEQLWETTMNPATRTLKQVTLESAAEADRIFSMLMGEEVQPRREFIEKHARYANLDV</sequence>
<keyword evidence="4 10" id="KW-0547">Nucleotide-binding</keyword>
<comment type="similarity">
    <text evidence="2 10">Belongs to the type II topoisomerase GyrB family.</text>
</comment>
<keyword evidence="7 10" id="KW-0799">Topoisomerase</keyword>
<dbReference type="FunFam" id="3.30.565.10:FF:000002">
    <property type="entry name" value="DNA gyrase subunit B"/>
    <property type="match status" value="1"/>
</dbReference>
<dbReference type="SMART" id="SM00387">
    <property type="entry name" value="HATPase_c"/>
    <property type="match status" value="1"/>
</dbReference>
<dbReference type="InterPro" id="IPR000565">
    <property type="entry name" value="Topo_IIA_B"/>
</dbReference>
<dbReference type="GO" id="GO:0005694">
    <property type="term" value="C:chromosome"/>
    <property type="evidence" value="ECO:0007669"/>
    <property type="project" value="InterPro"/>
</dbReference>
<dbReference type="PRINTS" id="PR00418">
    <property type="entry name" value="TPI2FAMILY"/>
</dbReference>
<dbReference type="InterPro" id="IPR002288">
    <property type="entry name" value="DNA_gyrase_B_C"/>
</dbReference>